<feature type="compositionally biased region" description="Low complexity" evidence="1">
    <location>
        <begin position="320"/>
        <end position="329"/>
    </location>
</feature>
<accession>A0ABP1KHN6</accession>
<feature type="region of interest" description="Disordered" evidence="1">
    <location>
        <begin position="309"/>
        <end position="378"/>
    </location>
</feature>
<dbReference type="Proteomes" id="UP001642409">
    <property type="component" value="Unassembled WGS sequence"/>
</dbReference>
<evidence type="ECO:0000256" key="1">
    <source>
        <dbReference type="SAM" id="MobiDB-lite"/>
    </source>
</evidence>
<name>A0ABP1KHN6_9EUKA</name>
<dbReference type="EMBL" id="CAXDID020000238">
    <property type="protein sequence ID" value="CAL6062227.1"/>
    <property type="molecule type" value="Genomic_DNA"/>
</dbReference>
<feature type="compositionally biased region" description="Basic and acidic residues" evidence="1">
    <location>
        <begin position="368"/>
        <end position="378"/>
    </location>
</feature>
<feature type="compositionally biased region" description="Polar residues" evidence="1">
    <location>
        <begin position="330"/>
        <end position="342"/>
    </location>
</feature>
<keyword evidence="3" id="KW-1185">Reference proteome</keyword>
<gene>
    <name evidence="2" type="ORF">HINF_LOCUS50088</name>
</gene>
<comment type="caution">
    <text evidence="2">The sequence shown here is derived from an EMBL/GenBank/DDBJ whole genome shotgun (WGS) entry which is preliminary data.</text>
</comment>
<proteinExistence type="predicted"/>
<reference evidence="2 3" key="1">
    <citation type="submission" date="2024-07" db="EMBL/GenBank/DDBJ databases">
        <authorList>
            <person name="Akdeniz Z."/>
        </authorList>
    </citation>
    <scope>NUCLEOTIDE SEQUENCE [LARGE SCALE GENOMIC DNA]</scope>
</reference>
<evidence type="ECO:0000313" key="3">
    <source>
        <dbReference type="Proteomes" id="UP001642409"/>
    </source>
</evidence>
<protein>
    <submittedName>
        <fullName evidence="2">Hypothetical_protein</fullName>
    </submittedName>
</protein>
<evidence type="ECO:0000313" key="2">
    <source>
        <dbReference type="EMBL" id="CAL6062227.1"/>
    </source>
</evidence>
<sequence length="378" mass="42705">MNRQVIFKSNDRIPLNIINEIFYQNSVQDKKADNFVKKNYNKLHQHINPENIIINTQLNTNKAAFNGNYQDTYMMNQSNNINQAIHTVRFTLEDEETQYVASLKGKDSSILKHVAIKIQLNPVNSKIEASILPAYQIFSSLEASIAPNKVQYAKNGEKIKSPKQFKQLHTSPVWKLSGNLNVSENQADKSTKFPIKEFKYKPFVFRAKSLDSAVNTIPVVKNEDYSVVDISSSESNENSEGQAQNNNESAISISTSPNILSPVNPPVNPSINPISTINTKQTIPVQNVTIKQTRSVVNNIKYQPLQFKSIQSNPQPNPQPKVNQPKQTNSELKNASPNQIPIKTQHKEPEQIKFFNGAGNTKYKPFSVKKEVKDDKKQ</sequence>
<organism evidence="2 3">
    <name type="scientific">Hexamita inflata</name>
    <dbReference type="NCBI Taxonomy" id="28002"/>
    <lineage>
        <taxon>Eukaryota</taxon>
        <taxon>Metamonada</taxon>
        <taxon>Diplomonadida</taxon>
        <taxon>Hexamitidae</taxon>
        <taxon>Hexamitinae</taxon>
        <taxon>Hexamita</taxon>
    </lineage>
</organism>